<dbReference type="InterPro" id="IPR003961">
    <property type="entry name" value="FN3_dom"/>
</dbReference>
<evidence type="ECO:0000256" key="1">
    <source>
        <dbReference type="SAM" id="Coils"/>
    </source>
</evidence>
<comment type="caution">
    <text evidence="3">The sequence shown here is derived from an EMBL/GenBank/DDBJ whole genome shotgun (WGS) entry which is preliminary data.</text>
</comment>
<feature type="domain" description="Fibronectin type-III" evidence="2">
    <location>
        <begin position="599"/>
        <end position="681"/>
    </location>
</feature>
<dbReference type="RefSeq" id="WP_111323795.1">
    <property type="nucleotide sequence ID" value="NZ_BIFX01000003.1"/>
</dbReference>
<dbReference type="InterPro" id="IPR036116">
    <property type="entry name" value="FN3_sf"/>
</dbReference>
<feature type="domain" description="Fibronectin type-III" evidence="2">
    <location>
        <begin position="801"/>
        <end position="885"/>
    </location>
</feature>
<dbReference type="Gene3D" id="2.60.40.10">
    <property type="entry name" value="Immunoglobulins"/>
    <property type="match status" value="2"/>
</dbReference>
<name>A0A326U4U4_THEHA</name>
<evidence type="ECO:0000313" key="4">
    <source>
        <dbReference type="Proteomes" id="UP000248806"/>
    </source>
</evidence>
<evidence type="ECO:0000259" key="2">
    <source>
        <dbReference type="SMART" id="SM00060"/>
    </source>
</evidence>
<proteinExistence type="predicted"/>
<sequence>MSTEKKTQRQNFFLLLDINPNEEWDPDKFVKVLKAKQVEWSRQKSLSVGQKASQAQRNLELIPQIRKVMEDDTLRAQERDEALKELASQQAARVEVFEKRLEFFNAKESASQTEIDKFIKEFQDLYPEQEIRNRITVTIRAEQQVTRQALEPSRAKAIAGKLNDLNMSSLYELLGCPETTSTRILQQKAEQLYRDVSKIATKTQEVTLKSDLAGSAKDIFSSEDKRKQYDESLRQLKFASLFKVLEEQINQSVEKEITYNQTELFLNEAQQAGWDRQEALFQLKEQAKAHKWLVHVRPAEEKSQKVRCGGCHTLNEADQKFCTQCRQPLFIQCPECNETIRPEANACGHCGFPVGNRYLVEIHLQELQDLFKKRDTQKAQQLLDEMKTLWQPKKADRYSQEIKRFQSELQRLHAELRKVEAHVQQLLNQKKYITAKQYLEGPAAAILPNRAQKLNEIQGELSKVRSLFQRATVATLPNNEKIALCRQALALCPDYQEARDLLRTIPPMAPTNLQAKTRGGIVSLSWQPSSTEGVMYVIVRKSLTQPHSSRDGTVLDTVPGLHYEDSRPETGVPLYYAIFAECEGVPSANGALLEQPLLLLQDVTQAFAEVGNQQVKLSWVPPKNVASVLLVRKQNVPPTSASDGEVIGECVPAQTSFIDRDVQNNQTYYYALYARFKDQHGRLATAPGVRVKAIPEPPPAPIHSLEMHMRPGSTSAEREVELRWTPPAKGKAIILKSTHTLQHYEKKVIAESTLYTLGQLLEDQPDSVVDPKVAPGVTYYLPVVLFHKMAYIGTEHRLATVDDVQNVRWQNMNTALRLQWKWPANCQEVIVSSHQLRWPELDDEYSSHTKVSRSEYDRLGYFELRCDKDTDYYLRITALVTQGTEEIPAQGVRLHVHPTDLLTLTYEIKRPTLWRRTPHLHIAADRAGTLPTLRLIGTRDRLPVHKTDGTMICRIEPTSINGRGLTFPLPIKEVAPGTYCKLFLEDDALYQEIDICHPHEDKLRIN</sequence>
<feature type="domain" description="Fibronectin type-III" evidence="2">
    <location>
        <begin position="698"/>
        <end position="793"/>
    </location>
</feature>
<dbReference type="EMBL" id="QKUF01000011">
    <property type="protein sequence ID" value="PZW28052.1"/>
    <property type="molecule type" value="Genomic_DNA"/>
</dbReference>
<evidence type="ECO:0000313" key="3">
    <source>
        <dbReference type="EMBL" id="PZW28052.1"/>
    </source>
</evidence>
<dbReference type="SUPFAM" id="SSF49265">
    <property type="entry name" value="Fibronectin type III"/>
    <property type="match status" value="1"/>
</dbReference>
<accession>A0A326U4U4</accession>
<organism evidence="3 4">
    <name type="scientific">Thermosporothrix hazakensis</name>
    <dbReference type="NCBI Taxonomy" id="644383"/>
    <lineage>
        <taxon>Bacteria</taxon>
        <taxon>Bacillati</taxon>
        <taxon>Chloroflexota</taxon>
        <taxon>Ktedonobacteria</taxon>
        <taxon>Ktedonobacterales</taxon>
        <taxon>Thermosporotrichaceae</taxon>
        <taxon>Thermosporothrix</taxon>
    </lineage>
</organism>
<keyword evidence="4" id="KW-1185">Reference proteome</keyword>
<dbReference type="InterPro" id="IPR025874">
    <property type="entry name" value="DZR"/>
</dbReference>
<reference evidence="3 4" key="1">
    <citation type="submission" date="2018-06" db="EMBL/GenBank/DDBJ databases">
        <title>Genomic Encyclopedia of Archaeal and Bacterial Type Strains, Phase II (KMG-II): from individual species to whole genera.</title>
        <authorList>
            <person name="Goeker M."/>
        </authorList>
    </citation>
    <scope>NUCLEOTIDE SEQUENCE [LARGE SCALE GENOMIC DNA]</scope>
    <source>
        <strain evidence="3 4">ATCC BAA-1881</strain>
    </source>
</reference>
<dbReference type="InterPro" id="IPR013783">
    <property type="entry name" value="Ig-like_fold"/>
</dbReference>
<dbReference type="SMART" id="SM00060">
    <property type="entry name" value="FN3"/>
    <property type="match status" value="4"/>
</dbReference>
<dbReference type="Pfam" id="PF12773">
    <property type="entry name" value="DZR"/>
    <property type="match status" value="1"/>
</dbReference>
<protein>
    <submittedName>
        <fullName evidence="3">Double zinc ribbon protein</fullName>
    </submittedName>
</protein>
<dbReference type="Proteomes" id="UP000248806">
    <property type="component" value="Unassembled WGS sequence"/>
</dbReference>
<feature type="domain" description="Fibronectin type-III" evidence="2">
    <location>
        <begin position="507"/>
        <end position="587"/>
    </location>
</feature>
<feature type="coiled-coil region" evidence="1">
    <location>
        <begin position="395"/>
        <end position="429"/>
    </location>
</feature>
<dbReference type="OrthoDB" id="4494375at2"/>
<gene>
    <name evidence="3" type="ORF">EI42_03430</name>
</gene>
<dbReference type="AlphaFoldDB" id="A0A326U4U4"/>
<keyword evidence="1" id="KW-0175">Coiled coil</keyword>